<proteinExistence type="predicted"/>
<comment type="caution">
    <text evidence="2">The sequence shown here is derived from an EMBL/GenBank/DDBJ whole genome shotgun (WGS) entry which is preliminary data.</text>
</comment>
<dbReference type="AlphaFoldDB" id="A0A8J5MIB6"/>
<reference evidence="2" key="1">
    <citation type="submission" date="2021-01" db="EMBL/GenBank/DDBJ databases">
        <title>Phytophthora aleatoria, a newly-described species from Pinus radiata is distinct from Phytophthora cactorum isolates based on comparative genomics.</title>
        <authorList>
            <person name="Mcdougal R."/>
            <person name="Panda P."/>
            <person name="Williams N."/>
            <person name="Studholme D.J."/>
        </authorList>
    </citation>
    <scope>NUCLEOTIDE SEQUENCE</scope>
    <source>
        <strain evidence="2">NZFS 4037</strain>
    </source>
</reference>
<sequence>MHGGGAVSWPLHLSLHWNAARHSARSSASYEELRARAGQAGSAKPKPVRGNSNRVLRSTCTFAP</sequence>
<dbReference type="Proteomes" id="UP000709295">
    <property type="component" value="Unassembled WGS sequence"/>
</dbReference>
<name>A0A8J5MIB6_9STRA</name>
<gene>
    <name evidence="2" type="ORF">JG688_00003513</name>
</gene>
<evidence type="ECO:0000256" key="1">
    <source>
        <dbReference type="SAM" id="MobiDB-lite"/>
    </source>
</evidence>
<dbReference type="EMBL" id="JAENGY010000111">
    <property type="protein sequence ID" value="KAG6973437.1"/>
    <property type="molecule type" value="Genomic_DNA"/>
</dbReference>
<keyword evidence="3" id="KW-1185">Reference proteome</keyword>
<organism evidence="2 3">
    <name type="scientific">Phytophthora aleatoria</name>
    <dbReference type="NCBI Taxonomy" id="2496075"/>
    <lineage>
        <taxon>Eukaryota</taxon>
        <taxon>Sar</taxon>
        <taxon>Stramenopiles</taxon>
        <taxon>Oomycota</taxon>
        <taxon>Peronosporomycetes</taxon>
        <taxon>Peronosporales</taxon>
        <taxon>Peronosporaceae</taxon>
        <taxon>Phytophthora</taxon>
    </lineage>
</organism>
<protein>
    <submittedName>
        <fullName evidence="2">Uncharacterized protein</fullName>
    </submittedName>
</protein>
<accession>A0A8J5MIB6</accession>
<feature type="region of interest" description="Disordered" evidence="1">
    <location>
        <begin position="28"/>
        <end position="55"/>
    </location>
</feature>
<evidence type="ECO:0000313" key="3">
    <source>
        <dbReference type="Proteomes" id="UP000709295"/>
    </source>
</evidence>
<evidence type="ECO:0000313" key="2">
    <source>
        <dbReference type="EMBL" id="KAG6973437.1"/>
    </source>
</evidence>